<protein>
    <submittedName>
        <fullName evidence="2">Uncharacterized protein</fullName>
    </submittedName>
</protein>
<evidence type="ECO:0000256" key="1">
    <source>
        <dbReference type="SAM" id="Phobius"/>
    </source>
</evidence>
<dbReference type="AlphaFoldDB" id="A0A1L8T9B4"/>
<dbReference type="EMBL" id="JXKQ01000032">
    <property type="protein sequence ID" value="OJG40836.1"/>
    <property type="molecule type" value="Genomic_DNA"/>
</dbReference>
<gene>
    <name evidence="2" type="ORF">RV04_GL001532</name>
</gene>
<sequence>MTIFDYMSQHPIMTIIIVLVVAEVLTNLAKAWAIKKLR</sequence>
<reference evidence="2 3" key="1">
    <citation type="submission" date="2014-12" db="EMBL/GenBank/DDBJ databases">
        <title>Draft genome sequences of 29 type strains of Enterococci.</title>
        <authorList>
            <person name="Zhong Z."/>
            <person name="Sun Z."/>
            <person name="Liu W."/>
            <person name="Zhang W."/>
            <person name="Zhang H."/>
        </authorList>
    </citation>
    <scope>NUCLEOTIDE SEQUENCE [LARGE SCALE GENOMIC DNA]</scope>
    <source>
        <strain evidence="2 3">DSM 17122</strain>
    </source>
</reference>
<keyword evidence="3" id="KW-1185">Reference proteome</keyword>
<feature type="transmembrane region" description="Helical" evidence="1">
    <location>
        <begin position="12"/>
        <end position="33"/>
    </location>
</feature>
<organism evidence="2 3">
    <name type="scientific">Enterococcus hermanniensis</name>
    <dbReference type="NCBI Taxonomy" id="249189"/>
    <lineage>
        <taxon>Bacteria</taxon>
        <taxon>Bacillati</taxon>
        <taxon>Bacillota</taxon>
        <taxon>Bacilli</taxon>
        <taxon>Lactobacillales</taxon>
        <taxon>Enterococcaceae</taxon>
        <taxon>Enterococcus</taxon>
    </lineage>
</organism>
<keyword evidence="1" id="KW-0812">Transmembrane</keyword>
<evidence type="ECO:0000313" key="2">
    <source>
        <dbReference type="EMBL" id="OJG40836.1"/>
    </source>
</evidence>
<keyword evidence="1" id="KW-0472">Membrane</keyword>
<name>A0A1L8T9B4_9ENTE</name>
<dbReference type="Proteomes" id="UP000182077">
    <property type="component" value="Unassembled WGS sequence"/>
</dbReference>
<evidence type="ECO:0000313" key="3">
    <source>
        <dbReference type="Proteomes" id="UP000182077"/>
    </source>
</evidence>
<proteinExistence type="predicted"/>
<comment type="caution">
    <text evidence="2">The sequence shown here is derived from an EMBL/GenBank/DDBJ whole genome shotgun (WGS) entry which is preliminary data.</text>
</comment>
<keyword evidence="1" id="KW-1133">Transmembrane helix</keyword>
<dbReference type="STRING" id="249189.RV04_GL001532"/>
<accession>A0A1L8T9B4</accession>